<dbReference type="InterPro" id="IPR023069">
    <property type="entry name" value="Chaperone_TorD"/>
</dbReference>
<dbReference type="PANTHER" id="PTHR34227">
    <property type="entry name" value="CHAPERONE PROTEIN YCDY"/>
    <property type="match status" value="1"/>
</dbReference>
<comment type="caution">
    <text evidence="4">The sequence shown here is derived from an EMBL/GenBank/DDBJ whole genome shotgun (WGS) entry which is preliminary data.</text>
</comment>
<protein>
    <recommendedName>
        <fullName evidence="3">Chaperone protein TorD</fullName>
    </recommendedName>
</protein>
<dbReference type="InterPro" id="IPR050289">
    <property type="entry name" value="TorD/DmsD_chaperones"/>
</dbReference>
<dbReference type="Pfam" id="PF02613">
    <property type="entry name" value="Nitrate_red_del"/>
    <property type="match status" value="1"/>
</dbReference>
<accession>A0ABQ6E483</accession>
<dbReference type="PANTHER" id="PTHR34227:SF11">
    <property type="entry name" value="CHAPERONE PROTEIN TORD"/>
    <property type="match status" value="1"/>
</dbReference>
<dbReference type="Gene3D" id="1.20.1280.20">
    <property type="entry name" value="HscB, C-terminal domain"/>
    <property type="match status" value="1"/>
</dbReference>
<evidence type="ECO:0000256" key="3">
    <source>
        <dbReference type="HAMAP-Rule" id="MF_01150"/>
    </source>
</evidence>
<dbReference type="InterPro" id="IPR036386">
    <property type="entry name" value="HscB_C_sf"/>
</dbReference>
<evidence type="ECO:0000256" key="2">
    <source>
        <dbReference type="ARBA" id="ARBA00023186"/>
    </source>
</evidence>
<keyword evidence="2 3" id="KW-0143">Chaperone</keyword>
<keyword evidence="5" id="KW-1185">Reference proteome</keyword>
<dbReference type="NCBIfam" id="NF003442">
    <property type="entry name" value="PRK04976.1"/>
    <property type="match status" value="1"/>
</dbReference>
<comment type="function">
    <text evidence="3">Involved in the biogenesis of TorA. Acts on TorA before the insertion of the molybdenum cofactor and, as a result, probably favors a conformation of the apoenzyme that is competent for acquiring the cofactor.</text>
</comment>
<dbReference type="InterPro" id="IPR036411">
    <property type="entry name" value="TorD-like_sf"/>
</dbReference>
<sequence length="208" mass="23690">MDKNAVNELNEQRASIYWWFATLLTKELDQQQLSYYFSGEGLALLTQLEQEVLFKEPVLQIKSALVQMMAIKQPNLELAADFSELFLTDAKKGAPPYASVYLSESGQLFEKPHLQMLELFKSEGLMIDPNFKEPADHIAIQLDYLGNLIIKEAQQSSTAQTEFIQQQLLSWLPPFVNATKKVNNSGFYQGVCQLLLQFVEQDFNELSA</sequence>
<evidence type="ECO:0000313" key="5">
    <source>
        <dbReference type="Proteomes" id="UP001157353"/>
    </source>
</evidence>
<dbReference type="EMBL" id="BSPQ01000019">
    <property type="protein sequence ID" value="GLS92201.1"/>
    <property type="molecule type" value="Genomic_DNA"/>
</dbReference>
<dbReference type="HAMAP" id="MF_01150">
    <property type="entry name" value="TorD"/>
    <property type="match status" value="1"/>
</dbReference>
<gene>
    <name evidence="3 4" type="primary">torD</name>
    <name evidence="4" type="ORF">GCM10007916_32710</name>
</gene>
<comment type="subcellular location">
    <subcellularLocation>
        <location evidence="3">Cytoplasm</location>
    </subcellularLocation>
</comment>
<dbReference type="Proteomes" id="UP001157353">
    <property type="component" value="Unassembled WGS sequence"/>
</dbReference>
<evidence type="ECO:0000313" key="4">
    <source>
        <dbReference type="EMBL" id="GLS92201.1"/>
    </source>
</evidence>
<reference evidence="5" key="1">
    <citation type="journal article" date="2019" name="Int. J. Syst. Evol. Microbiol.">
        <title>The Global Catalogue of Microorganisms (GCM) 10K type strain sequencing project: providing services to taxonomists for standard genome sequencing and annotation.</title>
        <authorList>
            <consortium name="The Broad Institute Genomics Platform"/>
            <consortium name="The Broad Institute Genome Sequencing Center for Infectious Disease"/>
            <person name="Wu L."/>
            <person name="Ma J."/>
        </authorList>
    </citation>
    <scope>NUCLEOTIDE SEQUENCE [LARGE SCALE GENOMIC DNA]</scope>
    <source>
        <strain evidence="5">NBRC 103166</strain>
    </source>
</reference>
<organism evidence="4 5">
    <name type="scientific">Psychromonas marina</name>
    <dbReference type="NCBI Taxonomy" id="88364"/>
    <lineage>
        <taxon>Bacteria</taxon>
        <taxon>Pseudomonadati</taxon>
        <taxon>Pseudomonadota</taxon>
        <taxon>Gammaproteobacteria</taxon>
        <taxon>Alteromonadales</taxon>
        <taxon>Psychromonadaceae</taxon>
        <taxon>Psychromonas</taxon>
    </lineage>
</organism>
<dbReference type="SUPFAM" id="SSF89155">
    <property type="entry name" value="TorD-like"/>
    <property type="match status" value="1"/>
</dbReference>
<dbReference type="InterPro" id="IPR020945">
    <property type="entry name" value="DMSO/NO3_reduct_chaperone"/>
</dbReference>
<evidence type="ECO:0000256" key="1">
    <source>
        <dbReference type="ARBA" id="ARBA00022490"/>
    </source>
</evidence>
<name>A0ABQ6E483_9GAMM</name>
<comment type="similarity">
    <text evidence="3">Belongs to the TorD/DmsD family. TorD subfamily.</text>
</comment>
<keyword evidence="1 3" id="KW-0963">Cytoplasm</keyword>
<dbReference type="Gene3D" id="1.20.120.1820">
    <property type="match status" value="1"/>
</dbReference>
<proteinExistence type="inferred from homology"/>
<dbReference type="RefSeq" id="WP_284205297.1">
    <property type="nucleotide sequence ID" value="NZ_BSPQ01000019.1"/>
</dbReference>